<dbReference type="AlphaFoldDB" id="A0A820MWB1"/>
<reference evidence="1" key="1">
    <citation type="submission" date="2021-02" db="EMBL/GenBank/DDBJ databases">
        <authorList>
            <person name="Nowell W R."/>
        </authorList>
    </citation>
    <scope>NUCLEOTIDE SEQUENCE</scope>
</reference>
<dbReference type="EMBL" id="CAJOBD010060268">
    <property type="protein sequence ID" value="CAF4380597.1"/>
    <property type="molecule type" value="Genomic_DNA"/>
</dbReference>
<dbReference type="Proteomes" id="UP000663836">
    <property type="component" value="Unassembled WGS sequence"/>
</dbReference>
<proteinExistence type="predicted"/>
<accession>A0A820MWB1</accession>
<feature type="non-terminal residue" evidence="1">
    <location>
        <position position="1"/>
    </location>
</feature>
<sequence length="37" mass="4170">FAYFQGVSGYITPEMQIAEYALRECTGRTILFTSSFA</sequence>
<organism evidence="1 2">
    <name type="scientific">Rotaria sordida</name>
    <dbReference type="NCBI Taxonomy" id="392033"/>
    <lineage>
        <taxon>Eukaryota</taxon>
        <taxon>Metazoa</taxon>
        <taxon>Spiralia</taxon>
        <taxon>Gnathifera</taxon>
        <taxon>Rotifera</taxon>
        <taxon>Eurotatoria</taxon>
        <taxon>Bdelloidea</taxon>
        <taxon>Philodinida</taxon>
        <taxon>Philodinidae</taxon>
        <taxon>Rotaria</taxon>
    </lineage>
</organism>
<name>A0A820MWB1_9BILA</name>
<evidence type="ECO:0000313" key="1">
    <source>
        <dbReference type="EMBL" id="CAF4380597.1"/>
    </source>
</evidence>
<evidence type="ECO:0000313" key="2">
    <source>
        <dbReference type="Proteomes" id="UP000663836"/>
    </source>
</evidence>
<gene>
    <name evidence="1" type="ORF">JBS370_LOCUS42830</name>
</gene>
<comment type="caution">
    <text evidence="1">The sequence shown here is derived from an EMBL/GenBank/DDBJ whole genome shotgun (WGS) entry which is preliminary data.</text>
</comment>
<protein>
    <submittedName>
        <fullName evidence="1">Uncharacterized protein</fullName>
    </submittedName>
</protein>